<keyword evidence="1" id="KW-0812">Transmembrane</keyword>
<keyword evidence="3" id="KW-1185">Reference proteome</keyword>
<dbReference type="AlphaFoldDB" id="L0EGI9"/>
<dbReference type="HOGENOM" id="CLU_2774574_0_0_9"/>
<name>L0EGI9_THECK</name>
<accession>L0EGI9</accession>
<evidence type="ECO:0000313" key="2">
    <source>
        <dbReference type="EMBL" id="AGA58897.1"/>
    </source>
</evidence>
<evidence type="ECO:0000256" key="1">
    <source>
        <dbReference type="SAM" id="Phobius"/>
    </source>
</evidence>
<keyword evidence="1" id="KW-0472">Membrane</keyword>
<dbReference type="Proteomes" id="UP000010795">
    <property type="component" value="Chromosome"/>
</dbReference>
<dbReference type="EMBL" id="CP003255">
    <property type="protein sequence ID" value="AGA58897.1"/>
    <property type="molecule type" value="Genomic_DNA"/>
</dbReference>
<dbReference type="KEGG" id="tco:Theco_2811"/>
<evidence type="ECO:0000313" key="3">
    <source>
        <dbReference type="Proteomes" id="UP000010795"/>
    </source>
</evidence>
<gene>
    <name evidence="2" type="ordered locus">Theco_2811</name>
</gene>
<sequence length="69" mass="8014">MVLFLEGLVTVTCFMLLFIIFGPPRSTRERRTINRRCRILEVEEKDSVVATCFNPVYTSRSSMTAWNPN</sequence>
<proteinExistence type="predicted"/>
<protein>
    <submittedName>
        <fullName evidence="2">Uncharacterized protein</fullName>
    </submittedName>
</protein>
<organism evidence="2 3">
    <name type="scientific">Thermobacillus composti (strain DSM 18247 / JCM 13945 / KWC4)</name>
    <dbReference type="NCBI Taxonomy" id="717605"/>
    <lineage>
        <taxon>Bacteria</taxon>
        <taxon>Bacillati</taxon>
        <taxon>Bacillota</taxon>
        <taxon>Bacilli</taxon>
        <taxon>Bacillales</taxon>
        <taxon>Paenibacillaceae</taxon>
        <taxon>Thermobacillus</taxon>
    </lineage>
</organism>
<feature type="transmembrane region" description="Helical" evidence="1">
    <location>
        <begin position="6"/>
        <end position="23"/>
    </location>
</feature>
<reference evidence="3" key="1">
    <citation type="submission" date="2012-01" db="EMBL/GenBank/DDBJ databases">
        <title>Complete sequence of chromosome of Thermobacillus composti KWC4.</title>
        <authorList>
            <person name="Lucas S."/>
            <person name="Han J."/>
            <person name="Lapidus A."/>
            <person name="Cheng J.-F."/>
            <person name="Goodwin L."/>
            <person name="Pitluck S."/>
            <person name="Peters L."/>
            <person name="Ovchinnikova G."/>
            <person name="Teshima H."/>
            <person name="Detter J.C."/>
            <person name="Han C."/>
            <person name="Tapia R."/>
            <person name="Land M."/>
            <person name="Hauser L."/>
            <person name="Kyrpides N."/>
            <person name="Ivanova N."/>
            <person name="Pagani I."/>
            <person name="Anderson I."/>
            <person name="Woyke T."/>
        </authorList>
    </citation>
    <scope>NUCLEOTIDE SEQUENCE [LARGE SCALE GENOMIC DNA]</scope>
    <source>
        <strain evidence="3">DSM 18247 / JCM 13945 / KWC4</strain>
    </source>
</reference>
<keyword evidence="1" id="KW-1133">Transmembrane helix</keyword>